<proteinExistence type="predicted"/>
<dbReference type="Gene3D" id="1.20.1280.50">
    <property type="match status" value="1"/>
</dbReference>
<dbReference type="Pfam" id="PF08387">
    <property type="entry name" value="FBD"/>
    <property type="match status" value="1"/>
</dbReference>
<comment type="caution">
    <text evidence="2">The sequence shown here is derived from an EMBL/GenBank/DDBJ whole genome shotgun (WGS) entry which is preliminary data.</text>
</comment>
<protein>
    <recommendedName>
        <fullName evidence="1">F-box domain-containing protein</fullName>
    </recommendedName>
</protein>
<dbReference type="Gene3D" id="3.80.10.10">
    <property type="entry name" value="Ribonuclease Inhibitor"/>
    <property type="match status" value="1"/>
</dbReference>
<keyword evidence="3" id="KW-1185">Reference proteome</keyword>
<dbReference type="PANTHER" id="PTHR31900">
    <property type="entry name" value="F-BOX/RNI SUPERFAMILY PROTEIN-RELATED"/>
    <property type="match status" value="1"/>
</dbReference>
<dbReference type="InterPro" id="IPR032675">
    <property type="entry name" value="LRR_dom_sf"/>
</dbReference>
<dbReference type="Pfam" id="PF00646">
    <property type="entry name" value="F-box"/>
    <property type="match status" value="1"/>
</dbReference>
<dbReference type="PANTHER" id="PTHR31900:SF34">
    <property type="entry name" value="EMB|CAB62440.1-RELATED"/>
    <property type="match status" value="1"/>
</dbReference>
<dbReference type="EMBL" id="AWUE01014527">
    <property type="protein sequence ID" value="OMP03270.1"/>
    <property type="molecule type" value="Genomic_DNA"/>
</dbReference>
<dbReference type="InterPro" id="IPR050232">
    <property type="entry name" value="FBL13/AtMIF1-like"/>
</dbReference>
<dbReference type="SUPFAM" id="SSF52058">
    <property type="entry name" value="L domain-like"/>
    <property type="match status" value="1"/>
</dbReference>
<evidence type="ECO:0000313" key="3">
    <source>
        <dbReference type="Proteomes" id="UP000187203"/>
    </source>
</evidence>
<evidence type="ECO:0000259" key="1">
    <source>
        <dbReference type="PROSITE" id="PS50181"/>
    </source>
</evidence>
<dbReference type="InterPro" id="IPR055411">
    <property type="entry name" value="LRR_FXL15/At3g58940/PEG3-like"/>
</dbReference>
<dbReference type="Pfam" id="PF24758">
    <property type="entry name" value="LRR_At5g56370"/>
    <property type="match status" value="1"/>
</dbReference>
<dbReference type="InterPro" id="IPR036047">
    <property type="entry name" value="F-box-like_dom_sf"/>
</dbReference>
<gene>
    <name evidence="2" type="ORF">COLO4_10539</name>
</gene>
<accession>A0A1R3K854</accession>
<name>A0A1R3K854_9ROSI</name>
<dbReference type="SMART" id="SM00579">
    <property type="entry name" value="FBD"/>
    <property type="match status" value="1"/>
</dbReference>
<dbReference type="InterPro" id="IPR001810">
    <property type="entry name" value="F-box_dom"/>
</dbReference>
<dbReference type="InterPro" id="IPR006566">
    <property type="entry name" value="FBD"/>
</dbReference>
<dbReference type="OrthoDB" id="650312at2759"/>
<evidence type="ECO:0000313" key="2">
    <source>
        <dbReference type="EMBL" id="OMP03270.1"/>
    </source>
</evidence>
<dbReference type="PROSITE" id="PS50181">
    <property type="entry name" value="FBOX"/>
    <property type="match status" value="1"/>
</dbReference>
<dbReference type="InterPro" id="IPR053781">
    <property type="entry name" value="F-box_AtFBL13-like"/>
</dbReference>
<sequence>MDWLSDLPDSILSHILSFLPTTKEAAQTSVLSTRWRNLYASANCLKFYDNEWFSDQFIAFVNRVLLLHGTAPIEEFSLEIVQEIDFDYFDLVRGWLIHVLNQSVQNLCFAPWYGADATNLLPTSLFSSKTLVNLSLIGLSNVTIPQNVSLPSLNTLKLEALFNLTIPGEVCFPSLKTIFVQDEVCFRDDKSFQSLVSCCLVLEELFIFHYDSLCYPPELCISNPSLKRLTLQGDSNKLLNLGVDAPSLVYLNLSYAYVLGIGGSYSLVNLQSLVIVDFTNMDFDDLFEEFEHFGIQCRDIAIGLLAGITNVQSLYISSALLRHPLKYRNLVLVEIIRPSIGYGNREGLVELLEMTPNLRTLIFRQGVFERLIWDPPKRVASCFFSHIKVIEVYSFDGEATQMEMIEYFLKNACVLESLKVQLRMKGKKRVEIAKKLLTLPRESKMCIVKFV</sequence>
<organism evidence="2 3">
    <name type="scientific">Corchorus olitorius</name>
    <dbReference type="NCBI Taxonomy" id="93759"/>
    <lineage>
        <taxon>Eukaryota</taxon>
        <taxon>Viridiplantae</taxon>
        <taxon>Streptophyta</taxon>
        <taxon>Embryophyta</taxon>
        <taxon>Tracheophyta</taxon>
        <taxon>Spermatophyta</taxon>
        <taxon>Magnoliopsida</taxon>
        <taxon>eudicotyledons</taxon>
        <taxon>Gunneridae</taxon>
        <taxon>Pentapetalae</taxon>
        <taxon>rosids</taxon>
        <taxon>malvids</taxon>
        <taxon>Malvales</taxon>
        <taxon>Malvaceae</taxon>
        <taxon>Grewioideae</taxon>
        <taxon>Apeibeae</taxon>
        <taxon>Corchorus</taxon>
    </lineage>
</organism>
<dbReference type="AlphaFoldDB" id="A0A1R3K854"/>
<dbReference type="Proteomes" id="UP000187203">
    <property type="component" value="Unassembled WGS sequence"/>
</dbReference>
<dbReference type="SUPFAM" id="SSF81383">
    <property type="entry name" value="F-box domain"/>
    <property type="match status" value="1"/>
</dbReference>
<feature type="domain" description="F-box" evidence="1">
    <location>
        <begin position="1"/>
        <end position="51"/>
    </location>
</feature>
<dbReference type="STRING" id="93759.A0A1R3K854"/>
<reference evidence="3" key="1">
    <citation type="submission" date="2013-09" db="EMBL/GenBank/DDBJ databases">
        <title>Corchorus olitorius genome sequencing.</title>
        <authorList>
            <person name="Alam M."/>
            <person name="Haque M.S."/>
            <person name="Islam M.S."/>
            <person name="Emdad E.M."/>
            <person name="Islam M.M."/>
            <person name="Ahmed B."/>
            <person name="Halim A."/>
            <person name="Hossen Q.M.M."/>
            <person name="Hossain M.Z."/>
            <person name="Ahmed R."/>
            <person name="Khan M.M."/>
            <person name="Islam R."/>
            <person name="Rashid M.M."/>
            <person name="Khan S.A."/>
            <person name="Rahman M.S."/>
            <person name="Alam M."/>
            <person name="Yahiya A.S."/>
            <person name="Khan M.S."/>
            <person name="Azam M.S."/>
            <person name="Haque T."/>
            <person name="Lashkar M.Z.H."/>
            <person name="Akhand A.I."/>
            <person name="Morshed G."/>
            <person name="Roy S."/>
            <person name="Uddin K.S."/>
            <person name="Rabeya T."/>
            <person name="Hossain A.S."/>
            <person name="Chowdhury A."/>
            <person name="Snigdha A.R."/>
            <person name="Mortoza M.S."/>
            <person name="Matin S.A."/>
            <person name="Hoque S.M.E."/>
            <person name="Islam M.K."/>
            <person name="Roy D.K."/>
            <person name="Haider R."/>
            <person name="Moosa M.M."/>
            <person name="Elias S.M."/>
            <person name="Hasan A.M."/>
            <person name="Jahan S."/>
            <person name="Shafiuddin M."/>
            <person name="Mahmood N."/>
            <person name="Shommy N.S."/>
        </authorList>
    </citation>
    <scope>NUCLEOTIDE SEQUENCE [LARGE SCALE GENOMIC DNA]</scope>
    <source>
        <strain evidence="3">cv. O-4</strain>
    </source>
</reference>
<dbReference type="CDD" id="cd22160">
    <property type="entry name" value="F-box_AtFBL13-like"/>
    <property type="match status" value="1"/>
</dbReference>